<dbReference type="GO" id="GO:0006935">
    <property type="term" value="P:chemotaxis"/>
    <property type="evidence" value="ECO:0007669"/>
    <property type="project" value="UniProtKB-KW"/>
</dbReference>
<keyword evidence="7 13" id="KW-0812">Transmembrane</keyword>
<keyword evidence="17" id="KW-1185">Reference proteome</keyword>
<dbReference type="EMBL" id="NHRY01000255">
    <property type="protein sequence ID" value="PPQ27621.1"/>
    <property type="molecule type" value="Genomic_DNA"/>
</dbReference>
<feature type="domain" description="Motility protein A N-terminal" evidence="15">
    <location>
        <begin position="4"/>
        <end position="95"/>
    </location>
</feature>
<dbReference type="Proteomes" id="UP000239724">
    <property type="component" value="Unassembled WGS sequence"/>
</dbReference>
<accession>A0A2S6MZ31</accession>
<gene>
    <name evidence="16" type="ORF">CCS01_26775</name>
</gene>
<dbReference type="InterPro" id="IPR046786">
    <property type="entry name" value="MotA_N"/>
</dbReference>
<comment type="similarity">
    <text evidence="2">Belongs to the MotA family.</text>
</comment>
<evidence type="ECO:0000256" key="3">
    <source>
        <dbReference type="ARBA" id="ARBA00022448"/>
    </source>
</evidence>
<evidence type="ECO:0000256" key="13">
    <source>
        <dbReference type="SAM" id="Phobius"/>
    </source>
</evidence>
<evidence type="ECO:0000313" key="17">
    <source>
        <dbReference type="Proteomes" id="UP000239724"/>
    </source>
</evidence>
<evidence type="ECO:0000256" key="10">
    <source>
        <dbReference type="ARBA" id="ARBA00022989"/>
    </source>
</evidence>
<keyword evidence="8" id="KW-0283">Flagellar rotation</keyword>
<evidence type="ECO:0000256" key="4">
    <source>
        <dbReference type="ARBA" id="ARBA00022475"/>
    </source>
</evidence>
<dbReference type="GO" id="GO:0071978">
    <property type="term" value="P:bacterial-type flagellum-dependent swarming motility"/>
    <property type="evidence" value="ECO:0007669"/>
    <property type="project" value="InterPro"/>
</dbReference>
<feature type="transmembrane region" description="Helical" evidence="13">
    <location>
        <begin position="199"/>
        <end position="222"/>
    </location>
</feature>
<keyword evidence="11" id="KW-0406">Ion transport</keyword>
<keyword evidence="9" id="KW-0375">Hydrogen ion transport</keyword>
<dbReference type="PANTHER" id="PTHR30433">
    <property type="entry name" value="CHEMOTAXIS PROTEIN MOTA"/>
    <property type="match status" value="1"/>
</dbReference>
<evidence type="ECO:0000256" key="12">
    <source>
        <dbReference type="ARBA" id="ARBA00023136"/>
    </source>
</evidence>
<protein>
    <submittedName>
        <fullName evidence="16">Flagellar motor stator protein MotA</fullName>
    </submittedName>
</protein>
<dbReference type="InterPro" id="IPR022522">
    <property type="entry name" value="Flagellar_motor_stator_MotA"/>
</dbReference>
<dbReference type="NCBIfam" id="TIGR03818">
    <property type="entry name" value="MotA1"/>
    <property type="match status" value="1"/>
</dbReference>
<reference evidence="16 17" key="1">
    <citation type="journal article" date="2018" name="Arch. Microbiol.">
        <title>New insights into the metabolic potential of the phototrophic purple bacterium Rhodopila globiformis DSM 161(T) from its draft genome sequence and evidence for a vanadium-dependent nitrogenase.</title>
        <authorList>
            <person name="Imhoff J.F."/>
            <person name="Rahn T."/>
            <person name="Kunzel S."/>
            <person name="Neulinger S.C."/>
        </authorList>
    </citation>
    <scope>NUCLEOTIDE SEQUENCE [LARGE SCALE GENOMIC DNA]</scope>
    <source>
        <strain evidence="16 17">DSM 161</strain>
    </source>
</reference>
<evidence type="ECO:0000256" key="8">
    <source>
        <dbReference type="ARBA" id="ARBA00022779"/>
    </source>
</evidence>
<keyword evidence="3" id="KW-0813">Transport</keyword>
<evidence type="ECO:0000256" key="2">
    <source>
        <dbReference type="ARBA" id="ARBA00008038"/>
    </source>
</evidence>
<feature type="transmembrane region" description="Helical" evidence="13">
    <location>
        <begin position="174"/>
        <end position="193"/>
    </location>
</feature>
<keyword evidence="16" id="KW-0966">Cell projection</keyword>
<evidence type="ECO:0000313" key="16">
    <source>
        <dbReference type="EMBL" id="PPQ27621.1"/>
    </source>
</evidence>
<evidence type="ECO:0000256" key="11">
    <source>
        <dbReference type="ARBA" id="ARBA00023065"/>
    </source>
</evidence>
<keyword evidence="12 13" id="KW-0472">Membrane</keyword>
<dbReference type="PROSITE" id="PS01307">
    <property type="entry name" value="MOTA"/>
    <property type="match status" value="1"/>
</dbReference>
<dbReference type="Pfam" id="PF20560">
    <property type="entry name" value="MotA_N"/>
    <property type="match status" value="1"/>
</dbReference>
<dbReference type="RefSeq" id="WP_104521890.1">
    <property type="nucleotide sequence ID" value="NZ_NHRY01000255.1"/>
</dbReference>
<keyword evidence="16" id="KW-0969">Cilium</keyword>
<evidence type="ECO:0000256" key="6">
    <source>
        <dbReference type="ARBA" id="ARBA00022519"/>
    </source>
</evidence>
<evidence type="ECO:0000259" key="15">
    <source>
        <dbReference type="Pfam" id="PF20560"/>
    </source>
</evidence>
<keyword evidence="6" id="KW-0997">Cell inner membrane</keyword>
<dbReference type="PANTHER" id="PTHR30433:SF4">
    <property type="entry name" value="MOTILITY PROTEIN A"/>
    <property type="match status" value="1"/>
</dbReference>
<sequence>MWQIIGIIGVFAAIGTGYTISGGKFAVILHAAAPELLTILGSGSMTVVIGNDLSTLKKLLGGFKKIFAGSRWKKGDYVDALCLVFLLTRVARQEGNMALEKHIENTDSSAIFQRYTRLTADRSLVAFIADVFRSITMNFTDPHKVGEMMETELEKRQHEELRAPKALTTMADSLPALGIVAAVLGVVKAMGAISEPPAVLGEMIGSALVGTLMGVFLAYGIVGPLAVRLKGVLEEEAMLLGMVRHVIVAYLEGLAPQLAVEVGRKSVPSHFQPSFEELDQVVTEAAKSIRTKSD</sequence>
<dbReference type="GO" id="GO:0005886">
    <property type="term" value="C:plasma membrane"/>
    <property type="evidence" value="ECO:0007669"/>
    <property type="project" value="UniProtKB-SubCell"/>
</dbReference>
<name>A0A2S6MZ31_RHOGL</name>
<evidence type="ECO:0000256" key="1">
    <source>
        <dbReference type="ARBA" id="ARBA00004429"/>
    </source>
</evidence>
<dbReference type="Pfam" id="PF01618">
    <property type="entry name" value="MotA_ExbB"/>
    <property type="match status" value="1"/>
</dbReference>
<dbReference type="AlphaFoldDB" id="A0A2S6MZ31"/>
<evidence type="ECO:0000256" key="9">
    <source>
        <dbReference type="ARBA" id="ARBA00022781"/>
    </source>
</evidence>
<proteinExistence type="inferred from homology"/>
<dbReference type="InterPro" id="IPR047055">
    <property type="entry name" value="MotA-like"/>
</dbReference>
<organism evidence="16 17">
    <name type="scientific">Rhodopila globiformis</name>
    <name type="common">Rhodopseudomonas globiformis</name>
    <dbReference type="NCBI Taxonomy" id="1071"/>
    <lineage>
        <taxon>Bacteria</taxon>
        <taxon>Pseudomonadati</taxon>
        <taxon>Pseudomonadota</taxon>
        <taxon>Alphaproteobacteria</taxon>
        <taxon>Acetobacterales</taxon>
        <taxon>Acetobacteraceae</taxon>
        <taxon>Rhodopila</taxon>
    </lineage>
</organism>
<keyword evidence="16" id="KW-0282">Flagellum</keyword>
<keyword evidence="10 13" id="KW-1133">Transmembrane helix</keyword>
<dbReference type="OrthoDB" id="9782603at2"/>
<evidence type="ECO:0000259" key="14">
    <source>
        <dbReference type="Pfam" id="PF01618"/>
    </source>
</evidence>
<feature type="domain" description="MotA/TolQ/ExbB proton channel" evidence="14">
    <location>
        <begin position="137"/>
        <end position="238"/>
    </location>
</feature>
<comment type="caution">
    <text evidence="16">The sequence shown here is derived from an EMBL/GenBank/DDBJ whole genome shotgun (WGS) entry which is preliminary data.</text>
</comment>
<evidence type="ECO:0000256" key="5">
    <source>
        <dbReference type="ARBA" id="ARBA00022500"/>
    </source>
</evidence>
<dbReference type="InterPro" id="IPR000540">
    <property type="entry name" value="Flag_MotA_CS"/>
</dbReference>
<keyword evidence="4" id="KW-1003">Cell membrane</keyword>
<keyword evidence="5" id="KW-0145">Chemotaxis</keyword>
<dbReference type="InterPro" id="IPR002898">
    <property type="entry name" value="MotA_ExbB_proton_chnl"/>
</dbReference>
<dbReference type="GO" id="GO:1902600">
    <property type="term" value="P:proton transmembrane transport"/>
    <property type="evidence" value="ECO:0007669"/>
    <property type="project" value="UniProtKB-KW"/>
</dbReference>
<comment type="subcellular location">
    <subcellularLocation>
        <location evidence="1">Cell inner membrane</location>
        <topology evidence="1">Multi-pass membrane protein</topology>
    </subcellularLocation>
</comment>
<evidence type="ECO:0000256" key="7">
    <source>
        <dbReference type="ARBA" id="ARBA00022692"/>
    </source>
</evidence>